<dbReference type="EC" id="3.6.1.7" evidence="2 5"/>
<evidence type="ECO:0000313" key="9">
    <source>
        <dbReference type="Proteomes" id="UP001601059"/>
    </source>
</evidence>
<feature type="domain" description="Acylphosphatase-like" evidence="7">
    <location>
        <begin position="3"/>
        <end position="90"/>
    </location>
</feature>
<gene>
    <name evidence="8" type="ORF">ACFYKX_12635</name>
</gene>
<dbReference type="RefSeq" id="WP_389361407.1">
    <property type="nucleotide sequence ID" value="NZ_JBIACK010000005.1"/>
</dbReference>
<evidence type="ECO:0000256" key="5">
    <source>
        <dbReference type="PROSITE-ProRule" id="PRU00520"/>
    </source>
</evidence>
<sequence length="90" mass="10236">MVQLHIMVSGKVQGVGYRYFAQMKAVQYGIKGWVRNSDDNSVEIVAVGEQEQVDQFVKVLREGNPFSKVTNVEISQLEESSSFQSFKIKY</sequence>
<evidence type="ECO:0000256" key="3">
    <source>
        <dbReference type="ARBA" id="ARBA00015991"/>
    </source>
</evidence>
<feature type="active site" evidence="5">
    <location>
        <position position="18"/>
    </location>
</feature>
<evidence type="ECO:0000256" key="4">
    <source>
        <dbReference type="ARBA" id="ARBA00047645"/>
    </source>
</evidence>
<dbReference type="Pfam" id="PF00708">
    <property type="entry name" value="Acylphosphatase"/>
    <property type="match status" value="1"/>
</dbReference>
<reference evidence="8 9" key="1">
    <citation type="submission" date="2024-08" db="EMBL/GenBank/DDBJ databases">
        <title>Two novel Cytobacillus novel species.</title>
        <authorList>
            <person name="Liu G."/>
        </authorList>
    </citation>
    <scope>NUCLEOTIDE SEQUENCE [LARGE SCALE GENOMIC DNA]</scope>
    <source>
        <strain evidence="8 9">FJAT-54145</strain>
    </source>
</reference>
<comment type="catalytic activity">
    <reaction evidence="4 5">
        <text>an acyl phosphate + H2O = a carboxylate + phosphate + H(+)</text>
        <dbReference type="Rhea" id="RHEA:14965"/>
        <dbReference type="ChEBI" id="CHEBI:15377"/>
        <dbReference type="ChEBI" id="CHEBI:15378"/>
        <dbReference type="ChEBI" id="CHEBI:29067"/>
        <dbReference type="ChEBI" id="CHEBI:43474"/>
        <dbReference type="ChEBI" id="CHEBI:59918"/>
        <dbReference type="EC" id="3.6.1.7"/>
    </reaction>
</comment>
<feature type="active site" evidence="5">
    <location>
        <position position="36"/>
    </location>
</feature>
<dbReference type="SUPFAM" id="SSF54975">
    <property type="entry name" value="Acylphosphatase/BLUF domain-like"/>
    <property type="match status" value="1"/>
</dbReference>
<dbReference type="InterPro" id="IPR020456">
    <property type="entry name" value="Acylphosphatase"/>
</dbReference>
<dbReference type="InterPro" id="IPR036046">
    <property type="entry name" value="Acylphosphatase-like_dom_sf"/>
</dbReference>
<name>A0ABW6KB29_9BACI</name>
<comment type="similarity">
    <text evidence="1 6">Belongs to the acylphosphatase family.</text>
</comment>
<dbReference type="EMBL" id="JBIACK010000005">
    <property type="protein sequence ID" value="MFE8701443.1"/>
    <property type="molecule type" value="Genomic_DNA"/>
</dbReference>
<keyword evidence="9" id="KW-1185">Reference proteome</keyword>
<organism evidence="8 9">
    <name type="scientific">Cytobacillus spartinae</name>
    <dbReference type="NCBI Taxonomy" id="3299023"/>
    <lineage>
        <taxon>Bacteria</taxon>
        <taxon>Bacillati</taxon>
        <taxon>Bacillota</taxon>
        <taxon>Bacilli</taxon>
        <taxon>Bacillales</taxon>
        <taxon>Bacillaceae</taxon>
        <taxon>Cytobacillus</taxon>
    </lineage>
</organism>
<dbReference type="PROSITE" id="PS51160">
    <property type="entry name" value="ACYLPHOSPHATASE_3"/>
    <property type="match status" value="1"/>
</dbReference>
<proteinExistence type="inferred from homology"/>
<accession>A0ABW6KB29</accession>
<evidence type="ECO:0000256" key="2">
    <source>
        <dbReference type="ARBA" id="ARBA00012150"/>
    </source>
</evidence>
<dbReference type="Gene3D" id="3.30.70.100">
    <property type="match status" value="1"/>
</dbReference>
<protein>
    <recommendedName>
        <fullName evidence="3 5">acylphosphatase</fullName>
        <ecNumber evidence="2 5">3.6.1.7</ecNumber>
    </recommendedName>
</protein>
<comment type="caution">
    <text evidence="8">The sequence shown here is derived from an EMBL/GenBank/DDBJ whole genome shotgun (WGS) entry which is preliminary data.</text>
</comment>
<evidence type="ECO:0000256" key="1">
    <source>
        <dbReference type="ARBA" id="ARBA00005614"/>
    </source>
</evidence>
<dbReference type="PANTHER" id="PTHR47268:SF4">
    <property type="entry name" value="ACYLPHOSPHATASE"/>
    <property type="match status" value="1"/>
</dbReference>
<evidence type="ECO:0000256" key="6">
    <source>
        <dbReference type="RuleBase" id="RU004168"/>
    </source>
</evidence>
<dbReference type="PANTHER" id="PTHR47268">
    <property type="entry name" value="ACYLPHOSPHATASE"/>
    <property type="match status" value="1"/>
</dbReference>
<evidence type="ECO:0000259" key="7">
    <source>
        <dbReference type="PROSITE" id="PS51160"/>
    </source>
</evidence>
<dbReference type="InterPro" id="IPR001792">
    <property type="entry name" value="Acylphosphatase-like_dom"/>
</dbReference>
<dbReference type="Proteomes" id="UP001601059">
    <property type="component" value="Unassembled WGS sequence"/>
</dbReference>
<evidence type="ECO:0000313" key="8">
    <source>
        <dbReference type="EMBL" id="MFE8701443.1"/>
    </source>
</evidence>
<keyword evidence="5" id="KW-0378">Hydrolase</keyword>